<dbReference type="InterPro" id="IPR032801">
    <property type="entry name" value="PXL2A/B/C"/>
</dbReference>
<dbReference type="OrthoDB" id="40334at2759"/>
<dbReference type="AlphaFoldDB" id="F4S157"/>
<dbReference type="KEGG" id="mlr:MELLADRAFT_110844"/>
<reference evidence="2" key="1">
    <citation type="journal article" date="2011" name="Proc. Natl. Acad. Sci. U.S.A.">
        <title>Obligate biotrophy features unraveled by the genomic analysis of rust fungi.</title>
        <authorList>
            <person name="Duplessis S."/>
            <person name="Cuomo C.A."/>
            <person name="Lin Y.-C."/>
            <person name="Aerts A."/>
            <person name="Tisserant E."/>
            <person name="Veneault-Fourrey C."/>
            <person name="Joly D.L."/>
            <person name="Hacquard S."/>
            <person name="Amselem J."/>
            <person name="Cantarel B.L."/>
            <person name="Chiu R."/>
            <person name="Coutinho P.M."/>
            <person name="Feau N."/>
            <person name="Field M."/>
            <person name="Frey P."/>
            <person name="Gelhaye E."/>
            <person name="Goldberg J."/>
            <person name="Grabherr M.G."/>
            <person name="Kodira C.D."/>
            <person name="Kohler A."/>
            <person name="Kuees U."/>
            <person name="Lindquist E.A."/>
            <person name="Lucas S.M."/>
            <person name="Mago R."/>
            <person name="Mauceli E."/>
            <person name="Morin E."/>
            <person name="Murat C."/>
            <person name="Pangilinan J.L."/>
            <person name="Park R."/>
            <person name="Pearson M."/>
            <person name="Quesneville H."/>
            <person name="Rouhier N."/>
            <person name="Sakthikumar S."/>
            <person name="Salamov A.A."/>
            <person name="Schmutz J."/>
            <person name="Selles B."/>
            <person name="Shapiro H."/>
            <person name="Tanguay P."/>
            <person name="Tuskan G.A."/>
            <person name="Henrissat B."/>
            <person name="Van de Peer Y."/>
            <person name="Rouze P."/>
            <person name="Ellis J.G."/>
            <person name="Dodds P.N."/>
            <person name="Schein J.E."/>
            <person name="Zhong S."/>
            <person name="Hamelin R.C."/>
            <person name="Grigoriev I.V."/>
            <person name="Szabo L.J."/>
            <person name="Martin F."/>
        </authorList>
    </citation>
    <scope>NUCLEOTIDE SEQUENCE [LARGE SCALE GENOMIC DNA]</scope>
    <source>
        <strain evidence="2">98AG31 / pathotype 3-4-7</strain>
    </source>
</reference>
<dbReference type="RefSeq" id="XP_007415216.1">
    <property type="nucleotide sequence ID" value="XM_007415154.1"/>
</dbReference>
<dbReference type="PANTHER" id="PTHR28630:SF3">
    <property type="entry name" value="PEROXIREDOXIN-LIKE 2C"/>
    <property type="match status" value="1"/>
</dbReference>
<proteinExistence type="predicted"/>
<dbReference type="Pfam" id="PF13911">
    <property type="entry name" value="AhpC-TSA_2"/>
    <property type="match status" value="1"/>
</dbReference>
<dbReference type="eggNOG" id="KOG4498">
    <property type="taxonomic scope" value="Eukaryota"/>
</dbReference>
<dbReference type="EMBL" id="GL883137">
    <property type="protein sequence ID" value="EGG01625.1"/>
    <property type="molecule type" value="Genomic_DNA"/>
</dbReference>
<dbReference type="GeneID" id="18924209"/>
<dbReference type="InterPro" id="IPR036249">
    <property type="entry name" value="Thioredoxin-like_sf"/>
</dbReference>
<keyword evidence="2" id="KW-1185">Reference proteome</keyword>
<accession>F4S157</accession>
<gene>
    <name evidence="1" type="ORF">MELLADRAFT_110844</name>
</gene>
<evidence type="ECO:0000313" key="1">
    <source>
        <dbReference type="EMBL" id="EGG01625.1"/>
    </source>
</evidence>
<dbReference type="HOGENOM" id="CLU_035338_1_1_1"/>
<organism evidence="2">
    <name type="scientific">Melampsora larici-populina (strain 98AG31 / pathotype 3-4-7)</name>
    <name type="common">Poplar leaf rust fungus</name>
    <dbReference type="NCBI Taxonomy" id="747676"/>
    <lineage>
        <taxon>Eukaryota</taxon>
        <taxon>Fungi</taxon>
        <taxon>Dikarya</taxon>
        <taxon>Basidiomycota</taxon>
        <taxon>Pucciniomycotina</taxon>
        <taxon>Pucciniomycetes</taxon>
        <taxon>Pucciniales</taxon>
        <taxon>Melampsoraceae</taxon>
        <taxon>Melampsora</taxon>
    </lineage>
</organism>
<dbReference type="InParanoid" id="F4S157"/>
<dbReference type="Gene3D" id="3.40.30.10">
    <property type="entry name" value="Glutaredoxin"/>
    <property type="match status" value="1"/>
</dbReference>
<dbReference type="SUPFAM" id="SSF52833">
    <property type="entry name" value="Thioredoxin-like"/>
    <property type="match status" value="1"/>
</dbReference>
<dbReference type="PANTHER" id="PTHR28630">
    <property type="match status" value="1"/>
</dbReference>
<dbReference type="CDD" id="cd02970">
    <property type="entry name" value="PRX_like2"/>
    <property type="match status" value="1"/>
</dbReference>
<dbReference type="VEuPathDB" id="FungiDB:MELLADRAFT_110844"/>
<protein>
    <submittedName>
        <fullName evidence="1">Uncharacterized protein</fullName>
    </submittedName>
</protein>
<sequence length="210" mass="23862">MVKKNTSDSRMSEVKVADPDQLVDSNQIEKVSTIGVFDSEGSERPFGGLIRHGTKLVIFIRHFNCGFCQDYLIAIKDRISKEKLGDRDIIVIGCGHWSVIKPYKELLDYPFEIYSDNTRQLFDELGMICSLSAGDEKLHGHYTHGVLPTVLNSIANGWKMGIKTFVQSGKISQLGGEFIFTDNECKFAHRMQNTRDHVEPEDLEKLIFQF</sequence>
<name>F4S157_MELLP</name>
<evidence type="ECO:0000313" key="2">
    <source>
        <dbReference type="Proteomes" id="UP000001072"/>
    </source>
</evidence>
<dbReference type="Proteomes" id="UP000001072">
    <property type="component" value="Unassembled WGS sequence"/>
</dbReference>